<dbReference type="OrthoDB" id="1103805at2759"/>
<comment type="caution">
    <text evidence="1">The sequence shown here is derived from an EMBL/GenBank/DDBJ whole genome shotgun (WGS) entry which is preliminary data.</text>
</comment>
<reference evidence="2" key="1">
    <citation type="journal article" date="2018" name="Gigascience">
        <title>Genome assembly of the Pink Ipe (Handroanthus impetiginosus, Bignoniaceae), a highly valued, ecologically keystone Neotropical timber forest tree.</title>
        <authorList>
            <person name="Silva-Junior O.B."/>
            <person name="Grattapaglia D."/>
            <person name="Novaes E."/>
            <person name="Collevatti R.G."/>
        </authorList>
    </citation>
    <scope>NUCLEOTIDE SEQUENCE [LARGE SCALE GENOMIC DNA]</scope>
    <source>
        <strain evidence="2">cv. UFG-1</strain>
    </source>
</reference>
<dbReference type="Proteomes" id="UP000231279">
    <property type="component" value="Unassembled WGS sequence"/>
</dbReference>
<evidence type="ECO:0000313" key="1">
    <source>
        <dbReference type="EMBL" id="PIM97473.1"/>
    </source>
</evidence>
<protein>
    <recommendedName>
        <fullName evidence="3">Non-specific serine/threonine protein kinase</fullName>
    </recommendedName>
</protein>
<evidence type="ECO:0008006" key="3">
    <source>
        <dbReference type="Google" id="ProtNLM"/>
    </source>
</evidence>
<name>A0A2G9FWP7_9LAMI</name>
<accession>A0A2G9FWP7</accession>
<dbReference type="STRING" id="429701.A0A2G9FWP7"/>
<dbReference type="EMBL" id="NKXS01009636">
    <property type="protein sequence ID" value="PIM97473.1"/>
    <property type="molecule type" value="Genomic_DNA"/>
</dbReference>
<proteinExistence type="predicted"/>
<organism evidence="1 2">
    <name type="scientific">Handroanthus impetiginosus</name>
    <dbReference type="NCBI Taxonomy" id="429701"/>
    <lineage>
        <taxon>Eukaryota</taxon>
        <taxon>Viridiplantae</taxon>
        <taxon>Streptophyta</taxon>
        <taxon>Embryophyta</taxon>
        <taxon>Tracheophyta</taxon>
        <taxon>Spermatophyta</taxon>
        <taxon>Magnoliopsida</taxon>
        <taxon>eudicotyledons</taxon>
        <taxon>Gunneridae</taxon>
        <taxon>Pentapetalae</taxon>
        <taxon>asterids</taxon>
        <taxon>lamiids</taxon>
        <taxon>Lamiales</taxon>
        <taxon>Bignoniaceae</taxon>
        <taxon>Crescentiina</taxon>
        <taxon>Tabebuia alliance</taxon>
        <taxon>Handroanthus</taxon>
    </lineage>
</organism>
<dbReference type="AlphaFoldDB" id="A0A2G9FWP7"/>
<dbReference type="Gene3D" id="1.10.510.10">
    <property type="entry name" value="Transferase(Phosphotransferase) domain 1"/>
    <property type="match status" value="1"/>
</dbReference>
<sequence length="105" mass="11954">MSPTHEIFTGGLSLKSWVQDQFPTNLEQVLDIELLQQMNNSWDDDEHYSKPQSRPQDCLIAIFGVGLSCAAKSPDKRITIRDALLKLKNVDKILHKLEFVNVTDD</sequence>
<gene>
    <name evidence="1" type="ORF">CDL12_30056</name>
</gene>
<keyword evidence="2" id="KW-1185">Reference proteome</keyword>
<evidence type="ECO:0000313" key="2">
    <source>
        <dbReference type="Proteomes" id="UP000231279"/>
    </source>
</evidence>